<evidence type="ECO:0000313" key="15">
    <source>
        <dbReference type="Proteomes" id="UP000694421"/>
    </source>
</evidence>
<dbReference type="OMA" id="TGHIWKE"/>
<dbReference type="Pfam" id="PF00096">
    <property type="entry name" value="zf-C2H2"/>
    <property type="match status" value="4"/>
</dbReference>
<evidence type="ECO:0000256" key="3">
    <source>
        <dbReference type="ARBA" id="ARBA00022723"/>
    </source>
</evidence>
<dbReference type="GO" id="GO:0000978">
    <property type="term" value="F:RNA polymerase II cis-regulatory region sequence-specific DNA binding"/>
    <property type="evidence" value="ECO:0007669"/>
    <property type="project" value="TreeGrafter"/>
</dbReference>
<proteinExistence type="inferred from homology"/>
<dbReference type="CDD" id="cd07936">
    <property type="entry name" value="SCAN"/>
    <property type="match status" value="1"/>
</dbReference>
<keyword evidence="6" id="KW-0862">Zinc</keyword>
<dbReference type="FunFam" id="3.30.160.60:FF:002343">
    <property type="entry name" value="Zinc finger protein 33A"/>
    <property type="match status" value="2"/>
</dbReference>
<dbReference type="Gene3D" id="1.10.4020.10">
    <property type="entry name" value="DNA breaking-rejoining enzymes"/>
    <property type="match status" value="1"/>
</dbReference>
<dbReference type="AlphaFoldDB" id="A0A8D0E680"/>
<dbReference type="FunFam" id="3.30.160.60:FF:000666">
    <property type="entry name" value="RB-associated KRAB zinc finger protein-like"/>
    <property type="match status" value="1"/>
</dbReference>
<evidence type="ECO:0000256" key="6">
    <source>
        <dbReference type="ARBA" id="ARBA00022833"/>
    </source>
</evidence>
<evidence type="ECO:0000256" key="7">
    <source>
        <dbReference type="ARBA" id="ARBA00023015"/>
    </source>
</evidence>
<evidence type="ECO:0000256" key="9">
    <source>
        <dbReference type="ARBA" id="ARBA00023242"/>
    </source>
</evidence>
<feature type="region of interest" description="Disordered" evidence="11">
    <location>
        <begin position="273"/>
        <end position="294"/>
    </location>
</feature>
<reference evidence="14" key="1">
    <citation type="submission" date="2025-08" db="UniProtKB">
        <authorList>
            <consortium name="Ensembl"/>
        </authorList>
    </citation>
    <scope>IDENTIFICATION</scope>
</reference>
<dbReference type="Pfam" id="PF02023">
    <property type="entry name" value="SCAN"/>
    <property type="match status" value="1"/>
</dbReference>
<dbReference type="GO" id="GO:0000981">
    <property type="term" value="F:DNA-binding transcription factor activity, RNA polymerase II-specific"/>
    <property type="evidence" value="ECO:0007669"/>
    <property type="project" value="TreeGrafter"/>
</dbReference>
<feature type="domain" description="C2H2-type" evidence="12">
    <location>
        <begin position="253"/>
        <end position="281"/>
    </location>
</feature>
<dbReference type="Proteomes" id="UP000694421">
    <property type="component" value="Unplaced"/>
</dbReference>
<evidence type="ECO:0000256" key="5">
    <source>
        <dbReference type="ARBA" id="ARBA00022771"/>
    </source>
</evidence>
<dbReference type="InterPro" id="IPR003309">
    <property type="entry name" value="SCAN_dom"/>
</dbReference>
<dbReference type="FunFam" id="3.30.160.60:FF:001498">
    <property type="entry name" value="Zinc finger protein 404"/>
    <property type="match status" value="1"/>
</dbReference>
<keyword evidence="7" id="KW-0805">Transcription regulation</keyword>
<dbReference type="InterPro" id="IPR013087">
    <property type="entry name" value="Znf_C2H2_type"/>
</dbReference>
<dbReference type="SUPFAM" id="SSF57667">
    <property type="entry name" value="beta-beta-alpha zinc fingers"/>
    <property type="match status" value="3"/>
</dbReference>
<dbReference type="PANTHER" id="PTHR23226:SF377">
    <property type="entry name" value="ZINC FINGER AND SCAN DOMAIN-CONTAINING PROTEIN 20"/>
    <property type="match status" value="1"/>
</dbReference>
<feature type="compositionally biased region" description="Basic and acidic residues" evidence="11">
    <location>
        <begin position="276"/>
        <end position="286"/>
    </location>
</feature>
<keyword evidence="4" id="KW-0677">Repeat</keyword>
<keyword evidence="5 10" id="KW-0863">Zinc-finger</keyword>
<feature type="domain" description="C2H2-type" evidence="12">
    <location>
        <begin position="301"/>
        <end position="328"/>
    </location>
</feature>
<feature type="domain" description="C2H2-type" evidence="12">
    <location>
        <begin position="329"/>
        <end position="356"/>
    </location>
</feature>
<evidence type="ECO:0000256" key="2">
    <source>
        <dbReference type="ARBA" id="ARBA00006991"/>
    </source>
</evidence>
<sequence>MEVQNLPRPEPEKVLSVSQAGSSKWIWGRSTEKILTVDQTRADEERWQFRHFCYQEAKGPRRICSHLHHLCRQWLKPEQRTKAQMLDLVVLEQFLAILPLEMQNWIQECEPESSSQAVALAEGFLLSQAEKQHEEQQVGTFSQLAQGTLLPPGSIPKLCGADPAAAKQEAEDQMLRNESGEMWRNQKPLKYRKAEGATSYTTEILRVSFLGNKKSKRNYTGHIWKELDKCTEDFADNKPLTRCEKVCTVEKGYRCQECGRSFRESYNFTSHQRKTHTGEKPFSEKGRLRKHKRTHTGERPYQCIECGKSFLENGKLKKHQRIHTGEKPYECMQCGKGFYQKVHLTFHQRTHTGEKPYECMQCGKSFYRRDCLNRHQTTHRGEKP</sequence>
<dbReference type="SMART" id="SM00431">
    <property type="entry name" value="SCAN"/>
    <property type="match status" value="1"/>
</dbReference>
<dbReference type="Ensembl" id="ENSSMRT00000031207.1">
    <property type="protein sequence ID" value="ENSSMRP00000026716.1"/>
    <property type="gene ID" value="ENSSMRG00000020623.1"/>
</dbReference>
<keyword evidence="8" id="KW-0804">Transcription</keyword>
<dbReference type="GO" id="GO:0005654">
    <property type="term" value="C:nucleoplasm"/>
    <property type="evidence" value="ECO:0007669"/>
    <property type="project" value="UniProtKB-ARBA"/>
</dbReference>
<feature type="domain" description="C2H2-type" evidence="12">
    <location>
        <begin position="357"/>
        <end position="384"/>
    </location>
</feature>
<evidence type="ECO:0000256" key="8">
    <source>
        <dbReference type="ARBA" id="ARBA00023163"/>
    </source>
</evidence>
<dbReference type="PROSITE" id="PS50804">
    <property type="entry name" value="SCAN_BOX"/>
    <property type="match status" value="1"/>
</dbReference>
<feature type="domain" description="SCAN box" evidence="13">
    <location>
        <begin position="46"/>
        <end position="124"/>
    </location>
</feature>
<dbReference type="PROSITE" id="PS00028">
    <property type="entry name" value="ZINC_FINGER_C2H2_1"/>
    <property type="match status" value="4"/>
</dbReference>
<evidence type="ECO:0000259" key="13">
    <source>
        <dbReference type="PROSITE" id="PS50804"/>
    </source>
</evidence>
<keyword evidence="9" id="KW-0539">Nucleus</keyword>
<dbReference type="Gene3D" id="3.30.160.60">
    <property type="entry name" value="Classic Zinc Finger"/>
    <property type="match status" value="5"/>
</dbReference>
<evidence type="ECO:0000256" key="11">
    <source>
        <dbReference type="SAM" id="MobiDB-lite"/>
    </source>
</evidence>
<comment type="subcellular location">
    <subcellularLocation>
        <location evidence="1">Nucleus</location>
    </subcellularLocation>
</comment>
<name>A0A8D0E680_SALMN</name>
<evidence type="ECO:0000256" key="10">
    <source>
        <dbReference type="PROSITE-ProRule" id="PRU00042"/>
    </source>
</evidence>
<evidence type="ECO:0000259" key="12">
    <source>
        <dbReference type="PROSITE" id="PS50157"/>
    </source>
</evidence>
<accession>A0A8D0E680</accession>
<organism evidence="14 15">
    <name type="scientific">Salvator merianae</name>
    <name type="common">Argentine black and white tegu</name>
    <name type="synonym">Tupinambis merianae</name>
    <dbReference type="NCBI Taxonomy" id="96440"/>
    <lineage>
        <taxon>Eukaryota</taxon>
        <taxon>Metazoa</taxon>
        <taxon>Chordata</taxon>
        <taxon>Craniata</taxon>
        <taxon>Vertebrata</taxon>
        <taxon>Euteleostomi</taxon>
        <taxon>Lepidosauria</taxon>
        <taxon>Squamata</taxon>
        <taxon>Bifurcata</taxon>
        <taxon>Unidentata</taxon>
        <taxon>Episquamata</taxon>
        <taxon>Laterata</taxon>
        <taxon>Teiioidea</taxon>
        <taxon>Teiidae</taxon>
        <taxon>Salvator</taxon>
    </lineage>
</organism>
<dbReference type="GeneTree" id="ENSGT00940000154715"/>
<dbReference type="SMART" id="SM00355">
    <property type="entry name" value="ZnF_C2H2"/>
    <property type="match status" value="4"/>
</dbReference>
<dbReference type="SUPFAM" id="SSF47353">
    <property type="entry name" value="Retrovirus capsid dimerization domain-like"/>
    <property type="match status" value="1"/>
</dbReference>
<protein>
    <submittedName>
        <fullName evidence="14">Uncharacterized protein</fullName>
    </submittedName>
</protein>
<keyword evidence="3" id="KW-0479">Metal-binding</keyword>
<keyword evidence="15" id="KW-1185">Reference proteome</keyword>
<dbReference type="PROSITE" id="PS50157">
    <property type="entry name" value="ZINC_FINGER_C2H2_2"/>
    <property type="match status" value="5"/>
</dbReference>
<dbReference type="InterPro" id="IPR036236">
    <property type="entry name" value="Znf_C2H2_sf"/>
</dbReference>
<dbReference type="PANTHER" id="PTHR23226">
    <property type="entry name" value="ZINC FINGER AND SCAN DOMAIN-CONTAINING"/>
    <property type="match status" value="1"/>
</dbReference>
<dbReference type="InterPro" id="IPR038269">
    <property type="entry name" value="SCAN_sf"/>
</dbReference>
<evidence type="ECO:0000256" key="4">
    <source>
        <dbReference type="ARBA" id="ARBA00022737"/>
    </source>
</evidence>
<dbReference type="FunFam" id="1.10.4020.10:FF:000005">
    <property type="entry name" value="Uncharacterized protein"/>
    <property type="match status" value="1"/>
</dbReference>
<evidence type="ECO:0000313" key="14">
    <source>
        <dbReference type="Ensembl" id="ENSSMRP00000026716.1"/>
    </source>
</evidence>
<feature type="domain" description="C2H2-type" evidence="12">
    <location>
        <begin position="280"/>
        <end position="300"/>
    </location>
</feature>
<evidence type="ECO:0000256" key="1">
    <source>
        <dbReference type="ARBA" id="ARBA00004123"/>
    </source>
</evidence>
<reference evidence="14" key="2">
    <citation type="submission" date="2025-09" db="UniProtKB">
        <authorList>
            <consortium name="Ensembl"/>
        </authorList>
    </citation>
    <scope>IDENTIFICATION</scope>
</reference>
<dbReference type="GO" id="GO:0008270">
    <property type="term" value="F:zinc ion binding"/>
    <property type="evidence" value="ECO:0007669"/>
    <property type="project" value="UniProtKB-KW"/>
</dbReference>
<comment type="similarity">
    <text evidence="2">Belongs to the krueppel C2H2-type zinc-finger protein family.</text>
</comment>